<protein>
    <submittedName>
        <fullName evidence="2">Uncharacterized protein</fullName>
    </submittedName>
</protein>
<name>A0A0N4U6D3_DRAME</name>
<sequence length="84" mass="9654">LTKHILKHHKKEQNAYIEGNISKKILKNTVLIFLKYTNGEIFFLQEIMDEENDKNRSFLLSLGLDSGSMDLRSNSPEEENSSIG</sequence>
<dbReference type="WBParaSite" id="DME_0000247501-mRNA-1">
    <property type="protein sequence ID" value="DME_0000247501-mRNA-1"/>
    <property type="gene ID" value="DME_0000247501"/>
</dbReference>
<evidence type="ECO:0000313" key="1">
    <source>
        <dbReference type="Proteomes" id="UP000038040"/>
    </source>
</evidence>
<dbReference type="AlphaFoldDB" id="A0A0N4U6D3"/>
<accession>A0A0N4U6D3</accession>
<organism evidence="1 2">
    <name type="scientific">Dracunculus medinensis</name>
    <name type="common">Guinea worm</name>
    <dbReference type="NCBI Taxonomy" id="318479"/>
    <lineage>
        <taxon>Eukaryota</taxon>
        <taxon>Metazoa</taxon>
        <taxon>Ecdysozoa</taxon>
        <taxon>Nematoda</taxon>
        <taxon>Chromadorea</taxon>
        <taxon>Rhabditida</taxon>
        <taxon>Spirurina</taxon>
        <taxon>Dracunculoidea</taxon>
        <taxon>Dracunculidae</taxon>
        <taxon>Dracunculus</taxon>
    </lineage>
</organism>
<reference evidence="2" key="1">
    <citation type="submission" date="2017-02" db="UniProtKB">
        <authorList>
            <consortium name="WormBaseParasite"/>
        </authorList>
    </citation>
    <scope>IDENTIFICATION</scope>
</reference>
<proteinExistence type="predicted"/>
<dbReference type="Proteomes" id="UP000038040">
    <property type="component" value="Unplaced"/>
</dbReference>
<evidence type="ECO:0000313" key="2">
    <source>
        <dbReference type="WBParaSite" id="DME_0000247501-mRNA-1"/>
    </source>
</evidence>